<feature type="transmembrane region" description="Helical" evidence="2">
    <location>
        <begin position="129"/>
        <end position="147"/>
    </location>
</feature>
<protein>
    <submittedName>
        <fullName evidence="3">Uncharacterized protein</fullName>
    </submittedName>
</protein>
<dbReference type="OrthoDB" id="9829091at2"/>
<evidence type="ECO:0000256" key="1">
    <source>
        <dbReference type="SAM" id="MobiDB-lite"/>
    </source>
</evidence>
<dbReference type="KEGG" id="mai:MICA_384"/>
<sequence length="193" mass="20417">MKSLFTNLTGNYSSTASVVDGTLILSLLDAVTPTVWQMELGHARASALELRKQDENNFILVLKTPRGDVHDIAPFDNRGRAVAALQAASRAMEQARGQLRPTTNNEYRSNTLPALYQTKQSDGGKAGKILTGVIVAAVIVIAINVALTSGRTLAPQTGRSMATATAQTTPAPTARPESGAPISADDYLRSLGQ</sequence>
<keyword evidence="4" id="KW-1185">Reference proteome</keyword>
<evidence type="ECO:0000256" key="2">
    <source>
        <dbReference type="SAM" id="Phobius"/>
    </source>
</evidence>
<accession>G2KR77</accession>
<feature type="compositionally biased region" description="Low complexity" evidence="1">
    <location>
        <begin position="162"/>
        <end position="174"/>
    </location>
</feature>
<gene>
    <name evidence="3" type="ordered locus">MICA_384</name>
</gene>
<evidence type="ECO:0000313" key="4">
    <source>
        <dbReference type="Proteomes" id="UP000009286"/>
    </source>
</evidence>
<organism evidence="3 4">
    <name type="scientific">Micavibrio aeruginosavorus (strain ARL-13)</name>
    <dbReference type="NCBI Taxonomy" id="856793"/>
    <lineage>
        <taxon>Bacteria</taxon>
        <taxon>Pseudomonadati</taxon>
        <taxon>Bdellovibrionota</taxon>
        <taxon>Bdellovibrionia</taxon>
        <taxon>Bdellovibrionales</taxon>
        <taxon>Pseudobdellovibrionaceae</taxon>
        <taxon>Micavibrio</taxon>
    </lineage>
</organism>
<dbReference type="AlphaFoldDB" id="G2KR77"/>
<feature type="region of interest" description="Disordered" evidence="1">
    <location>
        <begin position="155"/>
        <end position="193"/>
    </location>
</feature>
<dbReference type="STRING" id="856793.MICA_384"/>
<dbReference type="Proteomes" id="UP000009286">
    <property type="component" value="Chromosome"/>
</dbReference>
<dbReference type="HOGENOM" id="CLU_1407354_0_0_5"/>
<reference evidence="3 4" key="1">
    <citation type="journal article" date="2011" name="BMC Genomics">
        <title>Genomic insights into an obligate epibiotic bacterial predator: Micavibrio aeruginosavorus ARL-13.</title>
        <authorList>
            <person name="Wang Z."/>
            <person name="Kadouri D."/>
            <person name="Wu M."/>
        </authorList>
    </citation>
    <scope>NUCLEOTIDE SEQUENCE [LARGE SCALE GENOMIC DNA]</scope>
    <source>
        <strain evidence="3 4">ARL-13</strain>
    </source>
</reference>
<dbReference type="EMBL" id="CP002382">
    <property type="protein sequence ID" value="AEP08729.1"/>
    <property type="molecule type" value="Genomic_DNA"/>
</dbReference>
<evidence type="ECO:0000313" key="3">
    <source>
        <dbReference type="EMBL" id="AEP08729.1"/>
    </source>
</evidence>
<name>G2KR77_MICAA</name>
<keyword evidence="2" id="KW-1133">Transmembrane helix</keyword>
<keyword evidence="2" id="KW-0472">Membrane</keyword>
<keyword evidence="2" id="KW-0812">Transmembrane</keyword>
<proteinExistence type="predicted"/>
<dbReference type="RefSeq" id="WP_014101952.1">
    <property type="nucleotide sequence ID" value="NC_016026.1"/>
</dbReference>